<organism evidence="2 3">
    <name type="scientific">Anaeromicropila populeti</name>
    <dbReference type="NCBI Taxonomy" id="37658"/>
    <lineage>
        <taxon>Bacteria</taxon>
        <taxon>Bacillati</taxon>
        <taxon>Bacillota</taxon>
        <taxon>Clostridia</taxon>
        <taxon>Lachnospirales</taxon>
        <taxon>Lachnospiraceae</taxon>
        <taxon>Anaeromicropila</taxon>
    </lineage>
</organism>
<dbReference type="AlphaFoldDB" id="A0A1I6KXU1"/>
<dbReference type="STRING" id="37658.SAMN05661086_02863"/>
<evidence type="ECO:0000313" key="2">
    <source>
        <dbReference type="EMBL" id="SFR96021.1"/>
    </source>
</evidence>
<dbReference type="Proteomes" id="UP000199659">
    <property type="component" value="Unassembled WGS sequence"/>
</dbReference>
<dbReference type="OrthoDB" id="9808253at2"/>
<feature type="transmembrane region" description="Helical" evidence="1">
    <location>
        <begin position="83"/>
        <end position="103"/>
    </location>
</feature>
<keyword evidence="1" id="KW-0472">Membrane</keyword>
<keyword evidence="1" id="KW-1133">Transmembrane helix</keyword>
<gene>
    <name evidence="2" type="ORF">SAMN05661086_02863</name>
</gene>
<accession>A0A1I6KXU1</accession>
<dbReference type="RefSeq" id="WP_092562026.1">
    <property type="nucleotide sequence ID" value="NZ_FOYZ01000011.1"/>
</dbReference>
<protein>
    <recommendedName>
        <fullName evidence="4">Zinc-finger</fullName>
    </recommendedName>
</protein>
<keyword evidence="3" id="KW-1185">Reference proteome</keyword>
<evidence type="ECO:0000313" key="3">
    <source>
        <dbReference type="Proteomes" id="UP000199659"/>
    </source>
</evidence>
<keyword evidence="1" id="KW-0812">Transmembrane</keyword>
<name>A0A1I6KXU1_9FIRM</name>
<proteinExistence type="predicted"/>
<reference evidence="2 3" key="1">
    <citation type="submission" date="2016-10" db="EMBL/GenBank/DDBJ databases">
        <authorList>
            <person name="de Groot N.N."/>
        </authorList>
    </citation>
    <scope>NUCLEOTIDE SEQUENCE [LARGE SCALE GENOMIC DNA]</scope>
    <source>
        <strain evidence="2 3">743A</strain>
    </source>
</reference>
<evidence type="ECO:0000256" key="1">
    <source>
        <dbReference type="SAM" id="Phobius"/>
    </source>
</evidence>
<evidence type="ECO:0008006" key="4">
    <source>
        <dbReference type="Google" id="ProtNLM"/>
    </source>
</evidence>
<sequence>MTCFEAQSMITPFINEQLDIKQLEQFLEHIERCKECKEEVEVYFTLFSGMKQLDENKTISNKFHIDLDNFIQKQEDNILEVKFKLVCTKIVLILIMVVLGLWIG</sequence>
<dbReference type="EMBL" id="FOYZ01000011">
    <property type="protein sequence ID" value="SFR96021.1"/>
    <property type="molecule type" value="Genomic_DNA"/>
</dbReference>